<reference evidence="3 4" key="1">
    <citation type="submission" date="2014-02" db="EMBL/GenBank/DDBJ databases">
        <title>The small core and large imbalanced accessory genome model reveals a collaborative survival strategy of Sorangium cellulosum strains in nature.</title>
        <authorList>
            <person name="Han K."/>
            <person name="Peng R."/>
            <person name="Blom J."/>
            <person name="Li Y.-Z."/>
        </authorList>
    </citation>
    <scope>NUCLEOTIDE SEQUENCE [LARGE SCALE GENOMIC DNA]</scope>
    <source>
        <strain evidence="3 4">So0007-03</strain>
    </source>
</reference>
<evidence type="ECO:0000256" key="1">
    <source>
        <dbReference type="SAM" id="MobiDB-lite"/>
    </source>
</evidence>
<sequence length="485" mass="52587">MRFQVACTNRDNPEIDRELGRAETASADRADSSDVPFPVPRRPRVVTASRGSAGEQTMLGGQEAPSARGIVEHLLKSRPGEYDSRAAQLLATASAWAYSDIDTFTRIMGRRGLQGATCVEVSLTNEELFVDTSAYLVQSPCKQLAILCFRGTRLRNVITWLTDAAVKPEPFHAAGTVHGGFYRAARAVWSPLLVMLRGALHGRRIDDELSREIERTAVRSVTLDGLVRSVDEARLDKVLEEVRAVKKLIVQDAKERLLDKVAPESAGRGRPEDAAATPGCDESTSSAPSAALAPHAAAGHLRAREAGPMRAEKPELRALYITGHSLGGALAVLAASQLFMANEAPEDAVEDLQALQGCLRGVYTFGQPMVGNKVFADKLGRCFGDKLFRHVYGVDVVPSLPPISAGSFSHFGQELRANGSGWGEHAGKVNQTWSATLGLALGVAAFVIEQLPFLHWIKLRFSLADHSPLTYLRVSQRRDSVTEFD</sequence>
<feature type="compositionally biased region" description="Low complexity" evidence="1">
    <location>
        <begin position="286"/>
        <end position="300"/>
    </location>
</feature>
<dbReference type="AlphaFoldDB" id="A0A150TMG0"/>
<feature type="region of interest" description="Disordered" evidence="1">
    <location>
        <begin position="1"/>
        <end position="42"/>
    </location>
</feature>
<dbReference type="Proteomes" id="UP000075502">
    <property type="component" value="Unassembled WGS sequence"/>
</dbReference>
<dbReference type="CDD" id="cd00519">
    <property type="entry name" value="Lipase_3"/>
    <property type="match status" value="1"/>
</dbReference>
<feature type="compositionally biased region" description="Basic and acidic residues" evidence="1">
    <location>
        <begin position="11"/>
        <end position="32"/>
    </location>
</feature>
<feature type="compositionally biased region" description="Polar residues" evidence="1">
    <location>
        <begin position="1"/>
        <end position="10"/>
    </location>
</feature>
<dbReference type="SUPFAM" id="SSF53474">
    <property type="entry name" value="alpha/beta-Hydrolases"/>
    <property type="match status" value="2"/>
</dbReference>
<gene>
    <name evidence="3" type="ORF">BE21_38100</name>
</gene>
<dbReference type="GO" id="GO:0004806">
    <property type="term" value="F:triacylglycerol lipase activity"/>
    <property type="evidence" value="ECO:0007669"/>
    <property type="project" value="InterPro"/>
</dbReference>
<dbReference type="InterPro" id="IPR029058">
    <property type="entry name" value="AB_hydrolase_fold"/>
</dbReference>
<feature type="compositionally biased region" description="Basic and acidic residues" evidence="1">
    <location>
        <begin position="261"/>
        <end position="273"/>
    </location>
</feature>
<evidence type="ECO:0000313" key="3">
    <source>
        <dbReference type="EMBL" id="KYG05850.1"/>
    </source>
</evidence>
<evidence type="ECO:0000259" key="2">
    <source>
        <dbReference type="Pfam" id="PF01764"/>
    </source>
</evidence>
<dbReference type="EMBL" id="JEME01001880">
    <property type="protein sequence ID" value="KYG05850.1"/>
    <property type="molecule type" value="Genomic_DNA"/>
</dbReference>
<feature type="region of interest" description="Disordered" evidence="1">
    <location>
        <begin position="261"/>
        <end position="307"/>
    </location>
</feature>
<dbReference type="InterPro" id="IPR002921">
    <property type="entry name" value="Fungal_lipase-type"/>
</dbReference>
<name>A0A150TMG0_SORCE</name>
<dbReference type="Gene3D" id="3.40.50.1820">
    <property type="entry name" value="alpha/beta hydrolase"/>
    <property type="match status" value="2"/>
</dbReference>
<proteinExistence type="predicted"/>
<accession>A0A150TMG0</accession>
<evidence type="ECO:0000313" key="4">
    <source>
        <dbReference type="Proteomes" id="UP000075502"/>
    </source>
</evidence>
<dbReference type="Pfam" id="PF01764">
    <property type="entry name" value="Lipase_3"/>
    <property type="match status" value="1"/>
</dbReference>
<dbReference type="PANTHER" id="PTHR46086:SF3">
    <property type="entry name" value="TRIACYLGLYCEROL LIPASE OBL1"/>
    <property type="match status" value="1"/>
</dbReference>
<feature type="domain" description="Fungal lipase-type" evidence="2">
    <location>
        <begin position="318"/>
        <end position="403"/>
    </location>
</feature>
<dbReference type="PANTHER" id="PTHR46086">
    <property type="entry name" value="ALPHA/BETA-HYDROLASES SUPERFAMILY PROTEIN"/>
    <property type="match status" value="1"/>
</dbReference>
<dbReference type="GO" id="GO:0006629">
    <property type="term" value="P:lipid metabolic process"/>
    <property type="evidence" value="ECO:0007669"/>
    <property type="project" value="InterPro"/>
</dbReference>
<comment type="caution">
    <text evidence="3">The sequence shown here is derived from an EMBL/GenBank/DDBJ whole genome shotgun (WGS) entry which is preliminary data.</text>
</comment>
<dbReference type="InterPro" id="IPR044819">
    <property type="entry name" value="OBL-like"/>
</dbReference>
<protein>
    <recommendedName>
        <fullName evidence="2">Fungal lipase-type domain-containing protein</fullName>
    </recommendedName>
</protein>
<organism evidence="3 4">
    <name type="scientific">Sorangium cellulosum</name>
    <name type="common">Polyangium cellulosum</name>
    <dbReference type="NCBI Taxonomy" id="56"/>
    <lineage>
        <taxon>Bacteria</taxon>
        <taxon>Pseudomonadati</taxon>
        <taxon>Myxococcota</taxon>
        <taxon>Polyangia</taxon>
        <taxon>Polyangiales</taxon>
        <taxon>Polyangiaceae</taxon>
        <taxon>Sorangium</taxon>
    </lineage>
</organism>